<organism evidence="5 6">
    <name type="scientific">Apiosordaria backusii</name>
    <dbReference type="NCBI Taxonomy" id="314023"/>
    <lineage>
        <taxon>Eukaryota</taxon>
        <taxon>Fungi</taxon>
        <taxon>Dikarya</taxon>
        <taxon>Ascomycota</taxon>
        <taxon>Pezizomycotina</taxon>
        <taxon>Sordariomycetes</taxon>
        <taxon>Sordariomycetidae</taxon>
        <taxon>Sordariales</taxon>
        <taxon>Lasiosphaeriaceae</taxon>
        <taxon>Apiosordaria</taxon>
    </lineage>
</organism>
<dbReference type="InterPro" id="IPR056703">
    <property type="entry name" value="DUF7801"/>
</dbReference>
<dbReference type="InterPro" id="IPR029191">
    <property type="entry name" value="Uds1"/>
</dbReference>
<evidence type="ECO:0000313" key="5">
    <source>
        <dbReference type="EMBL" id="KAK0741906.1"/>
    </source>
</evidence>
<feature type="region of interest" description="Disordered" evidence="2">
    <location>
        <begin position="214"/>
        <end position="233"/>
    </location>
</feature>
<feature type="compositionally biased region" description="Gly residues" evidence="2">
    <location>
        <begin position="9"/>
        <end position="19"/>
    </location>
</feature>
<sequence length="1050" mass="116919">MNGAATRRGGSGGGGVGGGRGEDDYGRMPAPAVQPPLSTVAPTGKALVDGYRNETLEGREGDRARLNPLNTNQPQTSPLVDLKDSIQVHLLTETALSDSKSYEILSQEEVDSLKKQIQSLGMRVEQARANLAIQSKYRDAAISMAKLYSPGGKRKSLLGNRMSDSAKEAEMEKAASERRCEELASELFQLEKSLMEPQRRLLQHTAGILQLTHRASSKKTGQPQLLGQPMMNGMPGSPESLYTYTNTRNSMEIPNEQLDFNNKDKDLYLSLEMEGPATTRARKNTLEIPIKSPIREQNAQLRELREEVERYKEEIARMKEENEQLKTAEQQLRSENTLIKEEHDRVLDEHAQLKRSEEQLSQDYARAEAEKARLEEMEEQLREEHARAMEENTRMKDETTRSKDESGSRLQEADSRMRAIEQQMGAQMDALQAQTSEQQRTISITESRLEDLNDKLRDLIIAFNPAKNGGFGHPEAETLEEQLDYLENGLNAAIEEQQQQAADLTKTDKVVAEAAVASSEAAALATTLSKVESSFGQTEVRLQNLNRQVLFILQQANVDQAPPPEGDLNVQLDYLEDSVDKVSSEIGRVVEASMAGSASKRDLEQVDAVLMGLWEIIQTGYAEIAQQKAARRQARALGQGTPDDDEDLSSNEFEGDTNEPYSLQAFSAKVQWLYAQATGLREQKYILQRQIKQQRELNNRSESEKDQELQAKKEELEKTHMLLDDSERAAQESQEKLQKVLADLDTMQKASAANETASASSVKVTQEQLKERNAQLSALESEYSAVQTRLATVESNMSSVQNQLIQANESRVAAENDLAALQSQLATAAEASSTASKEVEKLQADLKQKDEELEAMNMMVIELKTEMTIAKAELDGAYGSRKQRAAEAAKFSNNAETAELNAQVVKLRTELEAALRDLEDITKESINAEKEKLDLESKLDDAVAVKARLEQEVKVLRDRLDKAKEELDKERLRPPNSPVPGAGAGAGAGRAGATMLSEQFRATMKEERRKFQEELREEQSKRRKLEDELRALKRGTTASVGSRGGLLSPR</sequence>
<feature type="region of interest" description="Disordered" evidence="2">
    <location>
        <begin position="1"/>
        <end position="43"/>
    </location>
</feature>
<dbReference type="AlphaFoldDB" id="A0AA40EM53"/>
<dbReference type="Pfam" id="PF15456">
    <property type="entry name" value="Uds1"/>
    <property type="match status" value="1"/>
</dbReference>
<evidence type="ECO:0000313" key="6">
    <source>
        <dbReference type="Proteomes" id="UP001172159"/>
    </source>
</evidence>
<proteinExistence type="predicted"/>
<feature type="coiled-coil region" evidence="1">
    <location>
        <begin position="166"/>
        <end position="193"/>
    </location>
</feature>
<feature type="region of interest" description="Disordered" evidence="2">
    <location>
        <begin position="390"/>
        <end position="411"/>
    </location>
</feature>
<dbReference type="Gene3D" id="1.20.5.340">
    <property type="match status" value="1"/>
</dbReference>
<feature type="coiled-coil region" evidence="1">
    <location>
        <begin position="687"/>
        <end position="866"/>
    </location>
</feature>
<comment type="caution">
    <text evidence="5">The sequence shown here is derived from an EMBL/GenBank/DDBJ whole genome shotgun (WGS) entry which is preliminary data.</text>
</comment>
<name>A0AA40EM53_9PEZI</name>
<dbReference type="Pfam" id="PF25078">
    <property type="entry name" value="DUF7801"/>
    <property type="match status" value="1"/>
</dbReference>
<keyword evidence="6" id="KW-1185">Reference proteome</keyword>
<dbReference type="PANTHER" id="PTHR43941:SF1">
    <property type="entry name" value="STRUCTURAL MAINTENANCE OF CHROMOSOMES PROTEIN 2"/>
    <property type="match status" value="1"/>
</dbReference>
<gene>
    <name evidence="5" type="ORF">B0T21DRAFT_345767</name>
</gene>
<keyword evidence="1" id="KW-0175">Coiled coil</keyword>
<feature type="compositionally biased region" description="Basic and acidic residues" evidence="2">
    <location>
        <begin position="1003"/>
        <end position="1031"/>
    </location>
</feature>
<evidence type="ECO:0000256" key="2">
    <source>
        <dbReference type="SAM" id="MobiDB-lite"/>
    </source>
</evidence>
<feature type="region of interest" description="Disordered" evidence="2">
    <location>
        <begin position="633"/>
        <end position="658"/>
    </location>
</feature>
<dbReference type="PANTHER" id="PTHR43941">
    <property type="entry name" value="STRUCTURAL MAINTENANCE OF CHROMOSOMES PROTEIN 2"/>
    <property type="match status" value="1"/>
</dbReference>
<evidence type="ECO:0000256" key="1">
    <source>
        <dbReference type="SAM" id="Coils"/>
    </source>
</evidence>
<reference evidence="5" key="1">
    <citation type="submission" date="2023-06" db="EMBL/GenBank/DDBJ databases">
        <title>Genome-scale phylogeny and comparative genomics of the fungal order Sordariales.</title>
        <authorList>
            <consortium name="Lawrence Berkeley National Laboratory"/>
            <person name="Hensen N."/>
            <person name="Bonometti L."/>
            <person name="Westerberg I."/>
            <person name="Brannstrom I.O."/>
            <person name="Guillou S."/>
            <person name="Cros-Aarteil S."/>
            <person name="Calhoun S."/>
            <person name="Haridas S."/>
            <person name="Kuo A."/>
            <person name="Mondo S."/>
            <person name="Pangilinan J."/>
            <person name="Riley R."/>
            <person name="Labutti K."/>
            <person name="Andreopoulos B."/>
            <person name="Lipzen A."/>
            <person name="Chen C."/>
            <person name="Yanf M."/>
            <person name="Daum C."/>
            <person name="Ng V."/>
            <person name="Clum A."/>
            <person name="Steindorff A."/>
            <person name="Ohm R."/>
            <person name="Martin F."/>
            <person name="Silar P."/>
            <person name="Natvig D."/>
            <person name="Lalanne C."/>
            <person name="Gautier V."/>
            <person name="Ament-Velasquez S.L."/>
            <person name="Kruys A."/>
            <person name="Hutchinson M.I."/>
            <person name="Powell A.J."/>
            <person name="Barry K."/>
            <person name="Miller A.N."/>
            <person name="Grigoriev I.V."/>
            <person name="Debuchy R."/>
            <person name="Gladieux P."/>
            <person name="Thoren M.H."/>
            <person name="Johannesson H."/>
        </authorList>
    </citation>
    <scope>NUCLEOTIDE SEQUENCE</scope>
    <source>
        <strain evidence="5">CBS 540.89</strain>
    </source>
</reference>
<feature type="compositionally biased region" description="Acidic residues" evidence="2">
    <location>
        <begin position="642"/>
        <end position="657"/>
    </location>
</feature>
<accession>A0AA40EM53</accession>
<evidence type="ECO:0000259" key="4">
    <source>
        <dbReference type="Pfam" id="PF25078"/>
    </source>
</evidence>
<feature type="region of interest" description="Disordered" evidence="2">
    <location>
        <begin position="966"/>
        <end position="1050"/>
    </location>
</feature>
<feature type="domain" description="Up-regulated during septation protein 1" evidence="3">
    <location>
        <begin position="88"/>
        <end position="212"/>
    </location>
</feature>
<evidence type="ECO:0000259" key="3">
    <source>
        <dbReference type="Pfam" id="PF15456"/>
    </source>
</evidence>
<feature type="domain" description="DUF7801" evidence="4">
    <location>
        <begin position="843"/>
        <end position="901"/>
    </location>
</feature>
<dbReference type="Proteomes" id="UP001172159">
    <property type="component" value="Unassembled WGS sequence"/>
</dbReference>
<dbReference type="SUPFAM" id="SSF57997">
    <property type="entry name" value="Tropomyosin"/>
    <property type="match status" value="1"/>
</dbReference>
<dbReference type="EMBL" id="JAUKTV010000003">
    <property type="protein sequence ID" value="KAK0741906.1"/>
    <property type="molecule type" value="Genomic_DNA"/>
</dbReference>
<protein>
    <submittedName>
        <fullName evidence="5">Up-regulated during septation-domain-containing protein</fullName>
    </submittedName>
</protein>